<gene>
    <name evidence="1" type="ORF">EPI10_005062</name>
</gene>
<dbReference type="InterPro" id="IPR036514">
    <property type="entry name" value="SGNH_hydro_sf"/>
</dbReference>
<evidence type="ECO:0000313" key="1">
    <source>
        <dbReference type="EMBL" id="KAA3482847.1"/>
    </source>
</evidence>
<accession>A0A5B6WPC9</accession>
<dbReference type="AlphaFoldDB" id="A0A5B6WPC9"/>
<organism evidence="1 2">
    <name type="scientific">Gossypium australe</name>
    <dbReference type="NCBI Taxonomy" id="47621"/>
    <lineage>
        <taxon>Eukaryota</taxon>
        <taxon>Viridiplantae</taxon>
        <taxon>Streptophyta</taxon>
        <taxon>Embryophyta</taxon>
        <taxon>Tracheophyta</taxon>
        <taxon>Spermatophyta</taxon>
        <taxon>Magnoliopsida</taxon>
        <taxon>eudicotyledons</taxon>
        <taxon>Gunneridae</taxon>
        <taxon>Pentapetalae</taxon>
        <taxon>rosids</taxon>
        <taxon>malvids</taxon>
        <taxon>Malvales</taxon>
        <taxon>Malvaceae</taxon>
        <taxon>Malvoideae</taxon>
        <taxon>Gossypium</taxon>
    </lineage>
</organism>
<proteinExistence type="predicted"/>
<evidence type="ECO:0000313" key="2">
    <source>
        <dbReference type="Proteomes" id="UP000325315"/>
    </source>
</evidence>
<dbReference type="OrthoDB" id="987535at2759"/>
<dbReference type="EMBL" id="SMMG02000002">
    <property type="protein sequence ID" value="KAA3482847.1"/>
    <property type="molecule type" value="Genomic_DNA"/>
</dbReference>
<keyword evidence="2" id="KW-1185">Reference proteome</keyword>
<reference evidence="2" key="1">
    <citation type="journal article" date="2019" name="Plant Biotechnol. J.">
        <title>Genome sequencing of the Australian wild diploid species Gossypium australe highlights disease resistance and delayed gland morphogenesis.</title>
        <authorList>
            <person name="Cai Y."/>
            <person name="Cai X."/>
            <person name="Wang Q."/>
            <person name="Wang P."/>
            <person name="Zhang Y."/>
            <person name="Cai C."/>
            <person name="Xu Y."/>
            <person name="Wang K."/>
            <person name="Zhou Z."/>
            <person name="Wang C."/>
            <person name="Geng S."/>
            <person name="Li B."/>
            <person name="Dong Q."/>
            <person name="Hou Y."/>
            <person name="Wang H."/>
            <person name="Ai P."/>
            <person name="Liu Z."/>
            <person name="Yi F."/>
            <person name="Sun M."/>
            <person name="An G."/>
            <person name="Cheng J."/>
            <person name="Zhang Y."/>
            <person name="Shi Q."/>
            <person name="Xie Y."/>
            <person name="Shi X."/>
            <person name="Chang Y."/>
            <person name="Huang F."/>
            <person name="Chen Y."/>
            <person name="Hong S."/>
            <person name="Mi L."/>
            <person name="Sun Q."/>
            <person name="Zhang L."/>
            <person name="Zhou B."/>
            <person name="Peng R."/>
            <person name="Zhang X."/>
            <person name="Liu F."/>
        </authorList>
    </citation>
    <scope>NUCLEOTIDE SEQUENCE [LARGE SCALE GENOMIC DNA]</scope>
    <source>
        <strain evidence="2">cv. PA1801</strain>
    </source>
</reference>
<sequence>MSIYIKVLCISNYHACTQAIYKLGARKFLVNNVSPLGCALINIHTRKPNTSFLVVFFNGLLPSVLTKLEMSLKGPTFVGCDLYKLF</sequence>
<comment type="caution">
    <text evidence="1">The sequence shown here is derived from an EMBL/GenBank/DDBJ whole genome shotgun (WGS) entry which is preliminary data.</text>
</comment>
<dbReference type="Proteomes" id="UP000325315">
    <property type="component" value="Unassembled WGS sequence"/>
</dbReference>
<protein>
    <submittedName>
        <fullName evidence="1">Lipase, GDSL</fullName>
    </submittedName>
</protein>
<name>A0A5B6WPC9_9ROSI</name>
<dbReference type="Gene3D" id="3.40.50.1110">
    <property type="entry name" value="SGNH hydrolase"/>
    <property type="match status" value="1"/>
</dbReference>